<organism evidence="8 9">
    <name type="scientific">Microvirgula aerodenitrificans</name>
    <dbReference type="NCBI Taxonomy" id="57480"/>
    <lineage>
        <taxon>Bacteria</taxon>
        <taxon>Pseudomonadati</taxon>
        <taxon>Pseudomonadota</taxon>
        <taxon>Betaproteobacteria</taxon>
        <taxon>Neisseriales</taxon>
        <taxon>Aquaspirillaceae</taxon>
        <taxon>Microvirgula</taxon>
    </lineage>
</organism>
<evidence type="ECO:0000256" key="1">
    <source>
        <dbReference type="ARBA" id="ARBA00022741"/>
    </source>
</evidence>
<keyword evidence="3" id="KW-0805">Transcription regulation</keyword>
<dbReference type="GO" id="GO:0006355">
    <property type="term" value="P:regulation of DNA-templated transcription"/>
    <property type="evidence" value="ECO:0007669"/>
    <property type="project" value="InterPro"/>
</dbReference>
<dbReference type="SUPFAM" id="SSF52540">
    <property type="entry name" value="P-loop containing nucleoside triphosphate hydrolases"/>
    <property type="match status" value="1"/>
</dbReference>
<keyword evidence="9" id="KW-1185">Reference proteome</keyword>
<dbReference type="EMBL" id="CP028519">
    <property type="protein sequence ID" value="AVY92968.1"/>
    <property type="molecule type" value="Genomic_DNA"/>
</dbReference>
<evidence type="ECO:0000313" key="9">
    <source>
        <dbReference type="Proteomes" id="UP000244173"/>
    </source>
</evidence>
<evidence type="ECO:0000256" key="5">
    <source>
        <dbReference type="ARBA" id="ARBA00023163"/>
    </source>
</evidence>
<dbReference type="InterPro" id="IPR058031">
    <property type="entry name" value="AAA_lid_NorR"/>
</dbReference>
<evidence type="ECO:0000256" key="2">
    <source>
        <dbReference type="ARBA" id="ARBA00022840"/>
    </source>
</evidence>
<dbReference type="PROSITE" id="PS00676">
    <property type="entry name" value="SIGMA54_INTERACT_2"/>
    <property type="match status" value="1"/>
</dbReference>
<dbReference type="InterPro" id="IPR000014">
    <property type="entry name" value="PAS"/>
</dbReference>
<reference evidence="8 9" key="1">
    <citation type="submission" date="2018-04" db="EMBL/GenBank/DDBJ databases">
        <title>Denitrifier Microvirgula.</title>
        <authorList>
            <person name="Anderson E."/>
            <person name="Jang J."/>
            <person name="Ishii S."/>
        </authorList>
    </citation>
    <scope>NUCLEOTIDE SEQUENCE [LARGE SCALE GENOMIC DNA]</scope>
    <source>
        <strain evidence="8 9">BE2.4</strain>
    </source>
</reference>
<dbReference type="FunFam" id="3.40.50.300:FF:000006">
    <property type="entry name" value="DNA-binding transcriptional regulator NtrC"/>
    <property type="match status" value="1"/>
</dbReference>
<dbReference type="CDD" id="cd00130">
    <property type="entry name" value="PAS"/>
    <property type="match status" value="1"/>
</dbReference>
<keyword evidence="5" id="KW-0804">Transcription</keyword>
<evidence type="ECO:0000256" key="6">
    <source>
        <dbReference type="SAM" id="MobiDB-lite"/>
    </source>
</evidence>
<evidence type="ECO:0000313" key="8">
    <source>
        <dbReference type="EMBL" id="AVY92968.1"/>
    </source>
</evidence>
<dbReference type="PANTHER" id="PTHR32071">
    <property type="entry name" value="TRANSCRIPTIONAL REGULATORY PROTEIN"/>
    <property type="match status" value="1"/>
</dbReference>
<dbReference type="Pfam" id="PF25601">
    <property type="entry name" value="AAA_lid_14"/>
    <property type="match status" value="1"/>
</dbReference>
<dbReference type="InterPro" id="IPR035965">
    <property type="entry name" value="PAS-like_dom_sf"/>
</dbReference>
<evidence type="ECO:0000256" key="3">
    <source>
        <dbReference type="ARBA" id="ARBA00023015"/>
    </source>
</evidence>
<dbReference type="CDD" id="cd00009">
    <property type="entry name" value="AAA"/>
    <property type="match status" value="1"/>
</dbReference>
<dbReference type="KEGG" id="maer:DAI18_02105"/>
<dbReference type="Gene3D" id="1.10.8.60">
    <property type="match status" value="1"/>
</dbReference>
<dbReference type="SMART" id="SM00382">
    <property type="entry name" value="AAA"/>
    <property type="match status" value="1"/>
</dbReference>
<dbReference type="GO" id="GO:0005524">
    <property type="term" value="F:ATP binding"/>
    <property type="evidence" value="ECO:0007669"/>
    <property type="project" value="UniProtKB-KW"/>
</dbReference>
<dbReference type="PROSITE" id="PS50045">
    <property type="entry name" value="SIGMA54_INTERACT_4"/>
    <property type="match status" value="1"/>
</dbReference>
<dbReference type="InterPro" id="IPR002078">
    <property type="entry name" value="Sigma_54_int"/>
</dbReference>
<evidence type="ECO:0000256" key="4">
    <source>
        <dbReference type="ARBA" id="ARBA00023125"/>
    </source>
</evidence>
<dbReference type="InterPro" id="IPR025943">
    <property type="entry name" value="Sigma_54_int_dom_ATP-bd_2"/>
</dbReference>
<dbReference type="RefSeq" id="WP_107888646.1">
    <property type="nucleotide sequence ID" value="NZ_CP028519.1"/>
</dbReference>
<sequence length="415" mass="45881">MPDPTALLAFIDALPDPHIVCDAGYRIVHANRAYLDRFGDGRDVRGRFCYEVSHHYPRPCNRCGESCPLSDSLVSGKRERVVHLHHTPRGEEYVDIALTPIPGDDGGYRYFVERMSPLAAGRDIQGDSLIGRSPAFRHMLERLARVAPSDETVLLQGASGTGKELVAKALHAASRRAEKPFVTVDCTGLPENLIDSELFGHEKGAFTGAVLRQTGLVEAANGGTLFLDEIGDMPLAMQSKLLRLLETGTYRRLGSTEWRRADVRIVSATHHLLARRVEEGRFRADLYYRLSTFPLYLPPLSERREDIPLLAEALLARSHPDCRFSPAALARLTSHAFPGNIRELRNIATRCCLLSGNGLIDEALIEEALSSAPGPRRDSDTPPPPTTGLKRSEQARALGISERTLYRRLKQAAQP</sequence>
<dbReference type="InterPro" id="IPR003593">
    <property type="entry name" value="AAA+_ATPase"/>
</dbReference>
<proteinExistence type="predicted"/>
<gene>
    <name evidence="8" type="ORF">DAI18_02105</name>
</gene>
<dbReference type="SUPFAM" id="SSF55785">
    <property type="entry name" value="PYP-like sensor domain (PAS domain)"/>
    <property type="match status" value="1"/>
</dbReference>
<keyword evidence="2" id="KW-0067">ATP-binding</keyword>
<feature type="region of interest" description="Disordered" evidence="6">
    <location>
        <begin position="370"/>
        <end position="394"/>
    </location>
</feature>
<dbReference type="AlphaFoldDB" id="A0A2S0P6H5"/>
<dbReference type="InterPro" id="IPR013656">
    <property type="entry name" value="PAS_4"/>
</dbReference>
<dbReference type="STRING" id="1122240.GCA_000620105_03370"/>
<keyword evidence="1" id="KW-0547">Nucleotide-binding</keyword>
<dbReference type="Gene3D" id="3.40.50.300">
    <property type="entry name" value="P-loop containing nucleotide triphosphate hydrolases"/>
    <property type="match status" value="1"/>
</dbReference>
<dbReference type="InterPro" id="IPR025944">
    <property type="entry name" value="Sigma_54_int_dom_CS"/>
</dbReference>
<dbReference type="OrthoDB" id="9761705at2"/>
<protein>
    <submittedName>
        <fullName evidence="8">Fis family transcriptional regulator</fullName>
    </submittedName>
</protein>
<keyword evidence="4" id="KW-0238">DNA-binding</keyword>
<dbReference type="GO" id="GO:0003677">
    <property type="term" value="F:DNA binding"/>
    <property type="evidence" value="ECO:0007669"/>
    <property type="project" value="UniProtKB-KW"/>
</dbReference>
<dbReference type="InterPro" id="IPR027417">
    <property type="entry name" value="P-loop_NTPase"/>
</dbReference>
<evidence type="ECO:0000259" key="7">
    <source>
        <dbReference type="PROSITE" id="PS50045"/>
    </source>
</evidence>
<dbReference type="Gene3D" id="3.30.450.20">
    <property type="entry name" value="PAS domain"/>
    <property type="match status" value="1"/>
</dbReference>
<accession>A0A2S0P6H5</accession>
<feature type="domain" description="Sigma-54 factor interaction" evidence="7">
    <location>
        <begin position="129"/>
        <end position="353"/>
    </location>
</feature>
<dbReference type="Pfam" id="PF08448">
    <property type="entry name" value="PAS_4"/>
    <property type="match status" value="1"/>
</dbReference>
<dbReference type="Pfam" id="PF00158">
    <property type="entry name" value="Sigma54_activat"/>
    <property type="match status" value="1"/>
</dbReference>
<name>A0A2S0P6H5_9NEIS</name>
<dbReference type="Proteomes" id="UP000244173">
    <property type="component" value="Chromosome"/>
</dbReference>
<dbReference type="PROSITE" id="PS00688">
    <property type="entry name" value="SIGMA54_INTERACT_3"/>
    <property type="match status" value="1"/>
</dbReference>